<keyword evidence="3" id="KW-0862">Zinc</keyword>
<dbReference type="EMBL" id="MK500453">
    <property type="protein sequence ID" value="QBK90012.1"/>
    <property type="molecule type" value="Genomic_DNA"/>
</dbReference>
<feature type="transmembrane region" description="Helical" evidence="4">
    <location>
        <begin position="289"/>
        <end position="318"/>
    </location>
</feature>
<evidence type="ECO:0000256" key="2">
    <source>
        <dbReference type="ARBA" id="ARBA00022771"/>
    </source>
</evidence>
<keyword evidence="4" id="KW-0472">Membrane</keyword>
<gene>
    <name evidence="6" type="ORF">LCPAC101_02970</name>
</gene>
<feature type="transmembrane region" description="Helical" evidence="4">
    <location>
        <begin position="238"/>
        <end position="256"/>
    </location>
</feature>
<feature type="transmembrane region" description="Helical" evidence="4">
    <location>
        <begin position="66"/>
        <end position="85"/>
    </location>
</feature>
<feature type="transmembrane region" description="Helical" evidence="4">
    <location>
        <begin position="212"/>
        <end position="232"/>
    </location>
</feature>
<dbReference type="GO" id="GO:0008270">
    <property type="term" value="F:zinc ion binding"/>
    <property type="evidence" value="ECO:0007669"/>
    <property type="project" value="UniProtKB-KW"/>
</dbReference>
<sequence length="363" mass="41940">MEVCYICREEIVDDDDVIKPCKCSMRTHKKCVNEQLEKGDIKCGQCREDYEVDVVKTVNYQFISNFVLVILAILPPIELCILISFNETLKSSIIVYGTFIALLISFNFLIFKFGTPICSHINENIIISCIYLLELVLPFILYPIGHLHYFIEERLDILPNVTISDNFFDSNYLSFGMGSIFIIIIVLGILAITISSIYIYFKHNKNKNKKRVIVIFIFIIIPLIAHIILSIIDKSVITILFLVFIYIIAVYILYIYKDKYDDDTEIFSLINKGESLTNKGESSTNKGGIFFVITICAIETVSLCLYYPIGLFIMYIFPQLYSKSFIISMGMCTIYSLMTIIFFIYFIVIWLKKKCVTEKHIIL</sequence>
<dbReference type="InterPro" id="IPR011016">
    <property type="entry name" value="Znf_RING-CH"/>
</dbReference>
<evidence type="ECO:0000256" key="3">
    <source>
        <dbReference type="ARBA" id="ARBA00022833"/>
    </source>
</evidence>
<dbReference type="PROSITE" id="PS51292">
    <property type="entry name" value="ZF_RING_CH"/>
    <property type="match status" value="1"/>
</dbReference>
<evidence type="ECO:0000256" key="4">
    <source>
        <dbReference type="SAM" id="Phobius"/>
    </source>
</evidence>
<evidence type="ECO:0000313" key="6">
    <source>
        <dbReference type="EMBL" id="QBK90012.1"/>
    </source>
</evidence>
<protein>
    <submittedName>
        <fullName evidence="6">RING/Ubox like zinc-binding domain protein</fullName>
    </submittedName>
</protein>
<keyword evidence="4" id="KW-0812">Transmembrane</keyword>
<evidence type="ECO:0000259" key="5">
    <source>
        <dbReference type="PROSITE" id="PS51292"/>
    </source>
</evidence>
<evidence type="ECO:0000256" key="1">
    <source>
        <dbReference type="ARBA" id="ARBA00022723"/>
    </source>
</evidence>
<keyword evidence="1" id="KW-0479">Metal-binding</keyword>
<feature type="transmembrane region" description="Helical" evidence="4">
    <location>
        <begin position="91"/>
        <end position="113"/>
    </location>
</feature>
<feature type="domain" description="RING-CH-type" evidence="5">
    <location>
        <begin position="1"/>
        <end position="53"/>
    </location>
</feature>
<proteinExistence type="predicted"/>
<feature type="transmembrane region" description="Helical" evidence="4">
    <location>
        <begin position="171"/>
        <end position="200"/>
    </location>
</feature>
<accession>A0A481Z2M9</accession>
<reference evidence="6" key="1">
    <citation type="journal article" date="2019" name="MBio">
        <title>Virus Genomes from Deep Sea Sediments Expand the Ocean Megavirome and Support Independent Origins of Viral Gigantism.</title>
        <authorList>
            <person name="Backstrom D."/>
            <person name="Yutin N."/>
            <person name="Jorgensen S.L."/>
            <person name="Dharamshi J."/>
            <person name="Homa F."/>
            <person name="Zaremba-Niedwiedzka K."/>
            <person name="Spang A."/>
            <person name="Wolf Y.I."/>
            <person name="Koonin E.V."/>
            <person name="Ettema T.J."/>
        </authorList>
    </citation>
    <scope>NUCLEOTIDE SEQUENCE</scope>
</reference>
<keyword evidence="4" id="KW-1133">Transmembrane helix</keyword>
<dbReference type="InterPro" id="IPR013083">
    <property type="entry name" value="Znf_RING/FYVE/PHD"/>
</dbReference>
<keyword evidence="2" id="KW-0863">Zinc-finger</keyword>
<dbReference type="SUPFAM" id="SSF57850">
    <property type="entry name" value="RING/U-box"/>
    <property type="match status" value="1"/>
</dbReference>
<organism evidence="6">
    <name type="scientific">Pithovirus LCPAC101</name>
    <dbReference type="NCBI Taxonomy" id="2506586"/>
    <lineage>
        <taxon>Viruses</taxon>
        <taxon>Pithoviruses</taxon>
    </lineage>
</organism>
<feature type="transmembrane region" description="Helical" evidence="4">
    <location>
        <begin position="324"/>
        <end position="351"/>
    </location>
</feature>
<feature type="transmembrane region" description="Helical" evidence="4">
    <location>
        <begin position="125"/>
        <end position="151"/>
    </location>
</feature>
<dbReference type="Gene3D" id="3.30.40.10">
    <property type="entry name" value="Zinc/RING finger domain, C3HC4 (zinc finger)"/>
    <property type="match status" value="1"/>
</dbReference>
<name>A0A481Z2M9_9VIRU</name>